<evidence type="ECO:0000256" key="11">
    <source>
        <dbReference type="PROSITE-ProRule" id="PRU00043"/>
    </source>
</evidence>
<dbReference type="InterPro" id="IPR056370">
    <property type="entry name" value="Shg-like_Ig-like"/>
</dbReference>
<keyword evidence="2 12" id="KW-0245">EGF-like domain</keyword>
<dbReference type="SMART" id="SM00112">
    <property type="entry name" value="CA"/>
    <property type="match status" value="3"/>
</dbReference>
<evidence type="ECO:0000256" key="10">
    <source>
        <dbReference type="ARBA" id="ARBA00023180"/>
    </source>
</evidence>
<dbReference type="GO" id="GO:0045296">
    <property type="term" value="F:cadherin binding"/>
    <property type="evidence" value="ECO:0007669"/>
    <property type="project" value="TreeGrafter"/>
</dbReference>
<evidence type="ECO:0000313" key="20">
    <source>
        <dbReference type="Proteomes" id="UP001105220"/>
    </source>
</evidence>
<feature type="disulfide bond" evidence="12">
    <location>
        <begin position="621"/>
        <end position="630"/>
    </location>
</feature>
<feature type="domain" description="Cadherin" evidence="18">
    <location>
        <begin position="33"/>
        <end position="100"/>
    </location>
</feature>
<dbReference type="SUPFAM" id="SSF49899">
    <property type="entry name" value="Concanavalin A-like lectins/glucanases"/>
    <property type="match status" value="2"/>
</dbReference>
<dbReference type="Proteomes" id="UP001105220">
    <property type="component" value="Unplaced"/>
</dbReference>
<evidence type="ECO:0000256" key="13">
    <source>
        <dbReference type="RuleBase" id="RU003318"/>
    </source>
</evidence>
<keyword evidence="8 15" id="KW-0472">Membrane</keyword>
<keyword evidence="4" id="KW-0732">Signal</keyword>
<dbReference type="Gene3D" id="4.10.900.10">
    <property type="entry name" value="TCF3-CBD (Catenin binding domain)"/>
    <property type="match status" value="1"/>
</dbReference>
<dbReference type="Pfam" id="PF00028">
    <property type="entry name" value="Cadherin"/>
    <property type="match status" value="3"/>
</dbReference>
<dbReference type="InterPro" id="IPR002126">
    <property type="entry name" value="Cadherin-like_dom"/>
</dbReference>
<proteinExistence type="predicted"/>
<dbReference type="GO" id="GO:0005911">
    <property type="term" value="C:cell-cell junction"/>
    <property type="evidence" value="ECO:0007669"/>
    <property type="project" value="UniProtKB-ARBA"/>
</dbReference>
<dbReference type="Gene3D" id="2.60.40.60">
    <property type="entry name" value="Cadherins"/>
    <property type="match status" value="4"/>
</dbReference>
<keyword evidence="7 15" id="KW-1133">Transmembrane helix</keyword>
<dbReference type="GO" id="GO:0016477">
    <property type="term" value="P:cell migration"/>
    <property type="evidence" value="ECO:0007669"/>
    <property type="project" value="TreeGrafter"/>
</dbReference>
<dbReference type="Pfam" id="PF02210">
    <property type="entry name" value="Laminin_G_2"/>
    <property type="match status" value="2"/>
</dbReference>
<evidence type="ECO:0000259" key="17">
    <source>
        <dbReference type="PROSITE" id="PS50026"/>
    </source>
</evidence>
<dbReference type="GO" id="GO:0007411">
    <property type="term" value="P:axon guidance"/>
    <property type="evidence" value="ECO:0007669"/>
    <property type="project" value="UniProtKB-ARBA"/>
</dbReference>
<dbReference type="GO" id="GO:0016342">
    <property type="term" value="C:catenin complex"/>
    <property type="evidence" value="ECO:0007669"/>
    <property type="project" value="TreeGrafter"/>
</dbReference>
<dbReference type="VEuPathDB" id="VectorBase:ACON2_031548"/>
<dbReference type="PROSITE" id="PS51257">
    <property type="entry name" value="PROKAR_LIPOPROTEIN"/>
    <property type="match status" value="1"/>
</dbReference>
<evidence type="ECO:0000256" key="6">
    <source>
        <dbReference type="ARBA" id="ARBA00022837"/>
    </source>
</evidence>
<dbReference type="InterPro" id="IPR039808">
    <property type="entry name" value="Cadherin"/>
</dbReference>
<dbReference type="GO" id="GO:0008013">
    <property type="term" value="F:beta-catenin binding"/>
    <property type="evidence" value="ECO:0007669"/>
    <property type="project" value="TreeGrafter"/>
</dbReference>
<reference key="1">
    <citation type="journal article" date="2019" name="Genes (Basel)">
        <title>A High-Quality De novo Genome Assembly from a Single Mosquito Using PacBio Sequencing.</title>
        <authorList>
            <person name="Kingan S.B."/>
            <person name="Heaton H."/>
            <person name="Cudini J."/>
            <person name="Lambert C.C."/>
            <person name="Baybayan P."/>
            <person name="Galvin B.D."/>
            <person name="Durbin R."/>
            <person name="Korlach J."/>
            <person name="Lawniczak M.K.N."/>
        </authorList>
    </citation>
    <scope>NUCLEOTIDE SEQUENCE [LARGE SCALE GENOMIC DNA]</scope>
    <source>
        <strain>Mali-NIH</strain>
    </source>
</reference>
<feature type="domain" description="Laminin G" evidence="16">
    <location>
        <begin position="885"/>
        <end position="1076"/>
    </location>
</feature>
<dbReference type="FunFam" id="2.60.120.200:FF:000040">
    <property type="entry name" value="neural-cadherin isoform X1"/>
    <property type="match status" value="1"/>
</dbReference>
<dbReference type="GO" id="GO:0048056">
    <property type="term" value="P:R3/R4 cell differentiation"/>
    <property type="evidence" value="ECO:0007669"/>
    <property type="project" value="UniProtKB-ARBA"/>
</dbReference>
<organism evidence="19 20">
    <name type="scientific">Anopheles coluzzii</name>
    <name type="common">African malaria mosquito</name>
    <dbReference type="NCBI Taxonomy" id="1518534"/>
    <lineage>
        <taxon>Eukaryota</taxon>
        <taxon>Metazoa</taxon>
        <taxon>Ecdysozoa</taxon>
        <taxon>Arthropoda</taxon>
        <taxon>Hexapoda</taxon>
        <taxon>Insecta</taxon>
        <taxon>Pterygota</taxon>
        <taxon>Neoptera</taxon>
        <taxon>Endopterygota</taxon>
        <taxon>Diptera</taxon>
        <taxon>Nematocera</taxon>
        <taxon>Culicoidea</taxon>
        <taxon>Culicidae</taxon>
        <taxon>Anophelinae</taxon>
        <taxon>Anopheles</taxon>
    </lineage>
</organism>
<dbReference type="Pfam" id="PF01049">
    <property type="entry name" value="CADH_Y-type_LIR"/>
    <property type="match status" value="1"/>
</dbReference>
<evidence type="ECO:0000256" key="4">
    <source>
        <dbReference type="ARBA" id="ARBA00022729"/>
    </source>
</evidence>
<dbReference type="Pfam" id="PF00008">
    <property type="entry name" value="EGF"/>
    <property type="match status" value="1"/>
</dbReference>
<evidence type="ECO:0000256" key="9">
    <source>
        <dbReference type="ARBA" id="ARBA00023157"/>
    </source>
</evidence>
<evidence type="ECO:0000256" key="14">
    <source>
        <dbReference type="RuleBase" id="RU004357"/>
    </source>
</evidence>
<dbReference type="VEuPathDB" id="VectorBase:ACON028644"/>
<dbReference type="CDD" id="cd00054">
    <property type="entry name" value="EGF_CA"/>
    <property type="match status" value="3"/>
</dbReference>
<dbReference type="PROSITE" id="PS50026">
    <property type="entry name" value="EGF_3"/>
    <property type="match status" value="3"/>
</dbReference>
<dbReference type="PANTHER" id="PTHR24027">
    <property type="entry name" value="CADHERIN-23"/>
    <property type="match status" value="1"/>
</dbReference>
<comment type="subcellular location">
    <subcellularLocation>
        <location evidence="13">Cell membrane</location>
        <topology evidence="13">Single-pass type I membrane protein</topology>
    </subcellularLocation>
    <subcellularLocation>
        <location evidence="1">Membrane</location>
        <topology evidence="1">Single-pass membrane protein</topology>
    </subcellularLocation>
</comment>
<feature type="domain" description="EGF-like" evidence="17">
    <location>
        <begin position="595"/>
        <end position="631"/>
    </location>
</feature>
<feature type="disulfide bond" evidence="12">
    <location>
        <begin position="872"/>
        <end position="881"/>
    </location>
</feature>
<feature type="domain" description="Cadherin" evidence="18">
    <location>
        <begin position="224"/>
        <end position="396"/>
    </location>
</feature>
<dbReference type="FunFam" id="2.60.40.60:FF:000182">
    <property type="entry name" value="Blast:Putative neural-cadherin 2"/>
    <property type="match status" value="1"/>
</dbReference>
<dbReference type="PROSITE" id="PS01186">
    <property type="entry name" value="EGF_2"/>
    <property type="match status" value="2"/>
</dbReference>
<comment type="caution">
    <text evidence="12">Lacks conserved residue(s) required for the propagation of feature annotation.</text>
</comment>
<keyword evidence="20" id="KW-1185">Reference proteome</keyword>
<dbReference type="GO" id="GO:0016318">
    <property type="term" value="P:ommatidial rotation"/>
    <property type="evidence" value="ECO:0007669"/>
    <property type="project" value="UniProtKB-ARBA"/>
</dbReference>
<dbReference type="PRINTS" id="PR00205">
    <property type="entry name" value="CADHERIN"/>
</dbReference>
<dbReference type="VEuPathDB" id="VectorBase:ACMO_009015"/>
<protein>
    <recommendedName>
        <fullName evidence="21">Cadherin</fullName>
    </recommendedName>
</protein>
<feature type="domain" description="EGF-like" evidence="17">
    <location>
        <begin position="847"/>
        <end position="882"/>
    </location>
</feature>
<evidence type="ECO:0000313" key="19">
    <source>
        <dbReference type="EnsemblMetazoa" id="ACON028644-PA"/>
    </source>
</evidence>
<feature type="domain" description="EGF-like" evidence="17">
    <location>
        <begin position="1119"/>
        <end position="1157"/>
    </location>
</feature>
<dbReference type="FunFam" id="2.60.120.200:FF:000044">
    <property type="entry name" value="neural-cadherin isoform X1"/>
    <property type="match status" value="1"/>
</dbReference>
<dbReference type="Gene3D" id="2.10.25.10">
    <property type="entry name" value="Laminin"/>
    <property type="match status" value="3"/>
</dbReference>
<dbReference type="GO" id="GO:0007156">
    <property type="term" value="P:homophilic cell adhesion via plasma membrane adhesion molecules"/>
    <property type="evidence" value="ECO:0007669"/>
    <property type="project" value="InterPro"/>
</dbReference>
<dbReference type="GO" id="GO:0005509">
    <property type="term" value="F:calcium ion binding"/>
    <property type="evidence" value="ECO:0007669"/>
    <property type="project" value="UniProtKB-UniRule"/>
</dbReference>
<dbReference type="Gene3D" id="2.60.120.200">
    <property type="match status" value="2"/>
</dbReference>
<dbReference type="GO" id="GO:0050769">
    <property type="term" value="P:positive regulation of neurogenesis"/>
    <property type="evidence" value="ECO:0007669"/>
    <property type="project" value="UniProtKB-ARBA"/>
</dbReference>
<dbReference type="CDD" id="cd00110">
    <property type="entry name" value="LamG"/>
    <property type="match status" value="2"/>
</dbReference>
<dbReference type="PROSITE" id="PS50025">
    <property type="entry name" value="LAM_G_DOMAIN"/>
    <property type="match status" value="2"/>
</dbReference>
<evidence type="ECO:0000256" key="5">
    <source>
        <dbReference type="ARBA" id="ARBA00022737"/>
    </source>
</evidence>
<dbReference type="GO" id="GO:0120035">
    <property type="term" value="P:regulation of plasma membrane bounded cell projection organization"/>
    <property type="evidence" value="ECO:0007669"/>
    <property type="project" value="UniProtKB-ARBA"/>
</dbReference>
<feature type="disulfide bond" evidence="12">
    <location>
        <begin position="1147"/>
        <end position="1156"/>
    </location>
</feature>
<name>A0A6E8W9C5_ANOCL</name>
<feature type="domain" description="Laminin G" evidence="16">
    <location>
        <begin position="632"/>
        <end position="839"/>
    </location>
</feature>
<evidence type="ECO:0000259" key="18">
    <source>
        <dbReference type="PROSITE" id="PS50268"/>
    </source>
</evidence>
<keyword evidence="3 13" id="KW-0812">Transmembrane</keyword>
<dbReference type="PROSITE" id="PS00232">
    <property type="entry name" value="CADHERIN_1"/>
    <property type="match status" value="1"/>
</dbReference>
<keyword evidence="9 12" id="KW-1015">Disulfide bond</keyword>
<keyword evidence="5" id="KW-0677">Repeat</keyword>
<dbReference type="InterPro" id="IPR001881">
    <property type="entry name" value="EGF-like_Ca-bd_dom"/>
</dbReference>
<keyword evidence="6 11" id="KW-0106">Calcium</keyword>
<comment type="function">
    <text evidence="14">Cadherins are calcium-dependent cell adhesion proteins.</text>
</comment>
<evidence type="ECO:0000259" key="16">
    <source>
        <dbReference type="PROSITE" id="PS50025"/>
    </source>
</evidence>
<dbReference type="GO" id="GO:0040008">
    <property type="term" value="P:regulation of growth"/>
    <property type="evidence" value="ECO:0007669"/>
    <property type="project" value="UniProtKB-ARBA"/>
</dbReference>
<keyword evidence="13" id="KW-0130">Cell adhesion</keyword>
<dbReference type="SUPFAM" id="SSF49313">
    <property type="entry name" value="Cadherin-like"/>
    <property type="match status" value="5"/>
</dbReference>
<dbReference type="PROSITE" id="PS50268">
    <property type="entry name" value="CADHERIN_2"/>
    <property type="match status" value="3"/>
</dbReference>
<dbReference type="InterPro" id="IPR027397">
    <property type="entry name" value="Catenin-bd_sf"/>
</dbReference>
<evidence type="ECO:0000256" key="15">
    <source>
        <dbReference type="SAM" id="Phobius"/>
    </source>
</evidence>
<feature type="domain" description="Cadherin" evidence="18">
    <location>
        <begin position="101"/>
        <end position="215"/>
    </location>
</feature>
<reference evidence="19" key="2">
    <citation type="submission" date="2020-05" db="UniProtKB">
        <authorList>
            <consortium name="EnsemblMetazoa"/>
        </authorList>
    </citation>
    <scope>IDENTIFICATION</scope>
    <source>
        <strain evidence="19">Ngousso</strain>
    </source>
</reference>
<dbReference type="PROSITE" id="PS00022">
    <property type="entry name" value="EGF_1"/>
    <property type="match status" value="3"/>
</dbReference>
<accession>A0A6E8W9C5</accession>
<sequence length="1336" mass="150522">MVVGNIKAYLTRYTRTNNHPFPYLALFITASCVRYKISSGNIDNVFAIRNATGALYLAKALDYEKIKKYELRLTASDNFQENYTTVLINVRDVNDNPPVFEKSSYRTQITEEDDRGLPKRVLRVTASDADVERPNNIIYFLTGAGIDIENPSDSYFDINKATGEIFVLKPLNRDPPHGRASWKFTVFAQDEAESLVGFTEVQINLKDINDNPPQFPNGIAYGNVTENGTIGMYVITMKAEDYDDINEGTNAKIIYSIEKNAIEEDTGLPIFDINSDTTVLVKDINDNAPVFAEDYRPILLENSPSSKIIEISAVDRDDRLKGNGDDVIHTSFKVEQSSKGDGMAIISSLGSFDREYRKQYTVPIVIKDSGTPPQTGTSTLTITIGDLNDNIMQPGSKEVIVYNYQGQAPDTPIGRVFVNDLDDWDTSDKLFYWDEAENPRFKLDDTSGMVTMRRGAHEGRYKLRFKIYDRKHAQESYANMSVVVKHISYETIVNSGSIRLIGITDEDFIRIWNYRTQNIFRSKLERFRDKLAELLNVDVKNVDVFSVQMKDRSVPLTDVRFAVHGAYFYKAVQLNGVILLHKEDIEQEVGINITMVNTCKSHPCLNGGRCTDSKSGIKCSCPPGYTGPRCQQVVRSFRGSGWAWYPPLDMCDKSHISVEIITTKPDGLIFYNGPITPPKEDDTSKQLSDFIALELEQGYPRLLIDYGSCTLELRIATKHPLNDGEWHRIDLFWDTDQVKMVVDFCKTAEITETDDGNLVEFIDHTCQALGKVPQFNEYLNLNTPLQIGGVLRDKFDYTYSHWQYTVGVGFEGCIRDFKHNGILYDLSHPGLSKDSALGCLYTQEVCDLNPQVARCLEHGKCVGSYVEAKCECNSGWTGTYCSLPTTPTTFKTHSYVKYALSFEPDKFTTQIQLRFRTRETYGELFRISDQHMGEYGIIELKGAKVYFRYSLNTGQVEEQEVALTAVEVDDGHWHVVKVQRYGSAAILELDGGEGANFNQSFSFDGHQWLSVDKQEGVYAGGKPEFTDVKTYDVKSDYQKSCIDDIRLDGKSLPLPPVTNGTQWGQATIAKNIDRYCSSNNPCQNAYCPDPFECVDLWNKYECACGDGMIISPEGKTCIDRNECLDYPCLNGGTCINQEPRLKYKCICPDSYWGESCEFLKERQALKFSTSALAAVIACLLLIIIFLFVYFSCSRRRSANFKKKPVTKDDIRENIINYCDEGGGEDDMTAFDMKTLKIPIGPLPELVQQKAPPVRPDIAVVSDQVVNKVDVFLDDRKRHVDINSASGPFDDLRDYACEGCGSTSGSLSSLKSGKSKKSPKPIIIFQTYHEQHTTINT</sequence>
<evidence type="ECO:0000256" key="12">
    <source>
        <dbReference type="PROSITE-ProRule" id="PRU00076"/>
    </source>
</evidence>
<dbReference type="PANTHER" id="PTHR24027:SF438">
    <property type="entry name" value="CADHERIN 23"/>
    <property type="match status" value="1"/>
</dbReference>
<dbReference type="InterPro" id="IPR013320">
    <property type="entry name" value="ConA-like_dom_sf"/>
</dbReference>
<feature type="transmembrane region" description="Helical" evidence="15">
    <location>
        <begin position="1171"/>
        <end position="1192"/>
    </location>
</feature>
<dbReference type="InterPro" id="IPR020894">
    <property type="entry name" value="Cadherin_CS"/>
</dbReference>
<dbReference type="InterPro" id="IPR001791">
    <property type="entry name" value="Laminin_G"/>
</dbReference>
<dbReference type="Pfam" id="PF24811">
    <property type="entry name" value="Ig_Shg"/>
    <property type="match status" value="1"/>
</dbReference>
<dbReference type="InterPro" id="IPR000233">
    <property type="entry name" value="Cadherin_Y-type_LIR"/>
</dbReference>
<dbReference type="CDD" id="cd11304">
    <property type="entry name" value="Cadherin_repeat"/>
    <property type="match status" value="3"/>
</dbReference>
<dbReference type="SMART" id="SM00179">
    <property type="entry name" value="EGF_CA"/>
    <property type="match status" value="3"/>
</dbReference>
<dbReference type="SMART" id="SM00181">
    <property type="entry name" value="EGF"/>
    <property type="match status" value="4"/>
</dbReference>
<dbReference type="InterPro" id="IPR000742">
    <property type="entry name" value="EGF"/>
</dbReference>
<evidence type="ECO:0000256" key="1">
    <source>
        <dbReference type="ARBA" id="ARBA00004167"/>
    </source>
</evidence>
<dbReference type="SUPFAM" id="SSF57196">
    <property type="entry name" value="EGF/Laminin"/>
    <property type="match status" value="2"/>
</dbReference>
<dbReference type="InterPro" id="IPR015919">
    <property type="entry name" value="Cadherin-like_sf"/>
</dbReference>
<evidence type="ECO:0000256" key="7">
    <source>
        <dbReference type="ARBA" id="ARBA00022989"/>
    </source>
</evidence>
<feature type="disulfide bond" evidence="12">
    <location>
        <begin position="1128"/>
        <end position="1145"/>
    </location>
</feature>
<dbReference type="SMART" id="SM00282">
    <property type="entry name" value="LamG"/>
    <property type="match status" value="2"/>
</dbReference>
<evidence type="ECO:0008006" key="21">
    <source>
        <dbReference type="Google" id="ProtNLM"/>
    </source>
</evidence>
<dbReference type="FunFam" id="2.10.25.10:FF:000012">
    <property type="entry name" value="Delta-like protein"/>
    <property type="match status" value="2"/>
</dbReference>
<evidence type="ECO:0000256" key="3">
    <source>
        <dbReference type="ARBA" id="ARBA00022692"/>
    </source>
</evidence>
<keyword evidence="10" id="KW-0325">Glycoprotein</keyword>
<evidence type="ECO:0000256" key="2">
    <source>
        <dbReference type="ARBA" id="ARBA00022536"/>
    </source>
</evidence>
<evidence type="ECO:0000256" key="8">
    <source>
        <dbReference type="ARBA" id="ARBA00023136"/>
    </source>
</evidence>
<dbReference type="EnsemblMetazoa" id="ACON028644-RA">
    <property type="protein sequence ID" value="ACON028644-PA"/>
    <property type="gene ID" value="ACON028644"/>
</dbReference>
<dbReference type="GO" id="GO:0007476">
    <property type="term" value="P:imaginal disc-derived wing morphogenesis"/>
    <property type="evidence" value="ECO:0007669"/>
    <property type="project" value="UniProtKB-ARBA"/>
</dbReference>